<accession>A0ABP8P8S9</accession>
<evidence type="ECO:0000313" key="5">
    <source>
        <dbReference type="Proteomes" id="UP001501183"/>
    </source>
</evidence>
<proteinExistence type="predicted"/>
<name>A0ABP8P8S9_9NOCA</name>
<dbReference type="InterPro" id="IPR023772">
    <property type="entry name" value="DNA-bd_HTH_TetR-type_CS"/>
</dbReference>
<keyword evidence="5" id="KW-1185">Reference proteome</keyword>
<feature type="domain" description="HTH tetR-type" evidence="3">
    <location>
        <begin position="28"/>
        <end position="88"/>
    </location>
</feature>
<feature type="DNA-binding region" description="H-T-H motif" evidence="2">
    <location>
        <begin position="51"/>
        <end position="70"/>
    </location>
</feature>
<dbReference type="SUPFAM" id="SSF46689">
    <property type="entry name" value="Homeodomain-like"/>
    <property type="match status" value="1"/>
</dbReference>
<dbReference type="InterPro" id="IPR001647">
    <property type="entry name" value="HTH_TetR"/>
</dbReference>
<dbReference type="PANTHER" id="PTHR30055:SF219">
    <property type="entry name" value="TRANSCRIPTIONAL REGULATORY PROTEIN"/>
    <property type="match status" value="1"/>
</dbReference>
<dbReference type="PROSITE" id="PS50977">
    <property type="entry name" value="HTH_TETR_2"/>
    <property type="match status" value="1"/>
</dbReference>
<dbReference type="EMBL" id="BAABFB010000050">
    <property type="protein sequence ID" value="GAA4482562.1"/>
    <property type="molecule type" value="Genomic_DNA"/>
</dbReference>
<dbReference type="InterPro" id="IPR036271">
    <property type="entry name" value="Tet_transcr_reg_TetR-rel_C_sf"/>
</dbReference>
<dbReference type="PROSITE" id="PS01081">
    <property type="entry name" value="HTH_TETR_1"/>
    <property type="match status" value="1"/>
</dbReference>
<organism evidence="4 5">
    <name type="scientific">Rhodococcus olei</name>
    <dbReference type="NCBI Taxonomy" id="2161675"/>
    <lineage>
        <taxon>Bacteria</taxon>
        <taxon>Bacillati</taxon>
        <taxon>Actinomycetota</taxon>
        <taxon>Actinomycetes</taxon>
        <taxon>Mycobacteriales</taxon>
        <taxon>Nocardiaceae</taxon>
        <taxon>Rhodococcus</taxon>
    </lineage>
</organism>
<dbReference type="Pfam" id="PF17939">
    <property type="entry name" value="TetR_C_30"/>
    <property type="match status" value="1"/>
</dbReference>
<dbReference type="PRINTS" id="PR00455">
    <property type="entry name" value="HTHTETR"/>
</dbReference>
<gene>
    <name evidence="4" type="ORF">GCM10023094_32730</name>
</gene>
<dbReference type="Gene3D" id="1.10.357.10">
    <property type="entry name" value="Tetracycline Repressor, domain 2"/>
    <property type="match status" value="1"/>
</dbReference>
<comment type="caution">
    <text evidence="4">The sequence shown here is derived from an EMBL/GenBank/DDBJ whole genome shotgun (WGS) entry which is preliminary data.</text>
</comment>
<keyword evidence="1 2" id="KW-0238">DNA-binding</keyword>
<evidence type="ECO:0000256" key="2">
    <source>
        <dbReference type="PROSITE-ProRule" id="PRU00335"/>
    </source>
</evidence>
<dbReference type="PANTHER" id="PTHR30055">
    <property type="entry name" value="HTH-TYPE TRANSCRIPTIONAL REGULATOR RUTR"/>
    <property type="match status" value="1"/>
</dbReference>
<evidence type="ECO:0000256" key="1">
    <source>
        <dbReference type="ARBA" id="ARBA00023125"/>
    </source>
</evidence>
<dbReference type="SUPFAM" id="SSF48498">
    <property type="entry name" value="Tetracyclin repressor-like, C-terminal domain"/>
    <property type="match status" value="1"/>
</dbReference>
<dbReference type="InterPro" id="IPR050109">
    <property type="entry name" value="HTH-type_TetR-like_transc_reg"/>
</dbReference>
<reference evidence="5" key="1">
    <citation type="journal article" date="2019" name="Int. J. Syst. Evol. Microbiol.">
        <title>The Global Catalogue of Microorganisms (GCM) 10K type strain sequencing project: providing services to taxonomists for standard genome sequencing and annotation.</title>
        <authorList>
            <consortium name="The Broad Institute Genomics Platform"/>
            <consortium name="The Broad Institute Genome Sequencing Center for Infectious Disease"/>
            <person name="Wu L."/>
            <person name="Ma J."/>
        </authorList>
    </citation>
    <scope>NUCLEOTIDE SEQUENCE [LARGE SCALE GENOMIC DNA]</scope>
    <source>
        <strain evidence="5">JCM 32206</strain>
    </source>
</reference>
<dbReference type="InterPro" id="IPR009057">
    <property type="entry name" value="Homeodomain-like_sf"/>
</dbReference>
<dbReference type="Proteomes" id="UP001501183">
    <property type="component" value="Unassembled WGS sequence"/>
</dbReference>
<dbReference type="Pfam" id="PF00440">
    <property type="entry name" value="TetR_N"/>
    <property type="match status" value="1"/>
</dbReference>
<sequence length="229" mass="25178">MTSTAPEPTKRSVTLTRMAGTTQNRQGDATRTRLVKTAERLFATQGVDAVSVRAVNAAAGQGPAAVHYHFGSKESLLTAVLLDLGASIRDQIGANVDALASDPQAPTLDRVVRALTDPYLELLLKHRVRGMRWVKIVVQVSREDRPAVTSTGQDELSLRLREQVRRALPDTDPVRIDRRWPIAVMSFLQSLSRIDDWAANGAKVTQEDLVEYYEDLVSFVTGGAERMLG</sequence>
<evidence type="ECO:0000313" key="4">
    <source>
        <dbReference type="EMBL" id="GAA4482562.1"/>
    </source>
</evidence>
<protein>
    <recommendedName>
        <fullName evidence="3">HTH tetR-type domain-containing protein</fullName>
    </recommendedName>
</protein>
<dbReference type="InterPro" id="IPR041586">
    <property type="entry name" value="PsrA_TetR_C"/>
</dbReference>
<evidence type="ECO:0000259" key="3">
    <source>
        <dbReference type="PROSITE" id="PS50977"/>
    </source>
</evidence>